<feature type="domain" description="Multidrug resistance protein MdtA-like barrel-sandwich hybrid" evidence="3">
    <location>
        <begin position="79"/>
        <end position="201"/>
    </location>
</feature>
<keyword evidence="2" id="KW-1133">Transmembrane helix</keyword>
<proteinExistence type="inferred from homology"/>
<dbReference type="PANTHER" id="PTHR30469">
    <property type="entry name" value="MULTIDRUG RESISTANCE PROTEIN MDTA"/>
    <property type="match status" value="1"/>
</dbReference>
<evidence type="ECO:0000313" key="4">
    <source>
        <dbReference type="EMBL" id="SFT70640.1"/>
    </source>
</evidence>
<dbReference type="SUPFAM" id="SSF111369">
    <property type="entry name" value="HlyD-like secretion proteins"/>
    <property type="match status" value="1"/>
</dbReference>
<dbReference type="Gene3D" id="2.40.30.170">
    <property type="match status" value="1"/>
</dbReference>
<organism evidence="4 5">
    <name type="scientific">Pseudoalteromonas lipolytica</name>
    <dbReference type="NCBI Taxonomy" id="570156"/>
    <lineage>
        <taxon>Bacteria</taxon>
        <taxon>Pseudomonadati</taxon>
        <taxon>Pseudomonadota</taxon>
        <taxon>Gammaproteobacteria</taxon>
        <taxon>Alteromonadales</taxon>
        <taxon>Pseudoalteromonadaceae</taxon>
        <taxon>Pseudoalteromonas</taxon>
    </lineage>
</organism>
<gene>
    <name evidence="4" type="ORF">SAMN04487854_107196</name>
</gene>
<dbReference type="InterPro" id="IPR006143">
    <property type="entry name" value="RND_pump_MFP"/>
</dbReference>
<evidence type="ECO:0000256" key="2">
    <source>
        <dbReference type="SAM" id="Phobius"/>
    </source>
</evidence>
<evidence type="ECO:0000313" key="5">
    <source>
        <dbReference type="Proteomes" id="UP000183805"/>
    </source>
</evidence>
<name>A0ABY1GPL7_9GAMM</name>
<dbReference type="NCBIfam" id="TIGR01730">
    <property type="entry name" value="RND_mfp"/>
    <property type="match status" value="1"/>
</dbReference>
<dbReference type="RefSeq" id="WP_074989044.1">
    <property type="nucleotide sequence ID" value="NZ_FPAZ01000007.1"/>
</dbReference>
<dbReference type="EMBL" id="FPAZ01000007">
    <property type="protein sequence ID" value="SFT70640.1"/>
    <property type="molecule type" value="Genomic_DNA"/>
</dbReference>
<keyword evidence="5" id="KW-1185">Reference proteome</keyword>
<accession>A0ABY1GPL7</accession>
<keyword evidence="2" id="KW-0812">Transmembrane</keyword>
<sequence length="365" mass="40246">MLNLRTALEKKPYILAIFIVLVIVLWMLSGMTESPEVDDENNHQVTNSDRIAKVQVVRLTAQNINKNLTFYGKSEPDKTANISARQAGQVTEILVEEGQFVKQNEIILRLDKSDLKAQITSAKALVAQYETEYEGALKLNQQGLQNKVQTMRAQALLQQAKAALASLELMYQRTDIRAAFDGVINKRLVQIGDYVGIGDPILQLVDLDPLIVRADATQKEIQGLQVGQATFAHVLNDKTYPGKIRYIASVADESTNTFRVEAAFANPGMHYKAGFSTQLNIELPAEPAMLLSPAFMALDEQGNIGVKIVNDDTRVEFKSVNLAKTTEEGVWLWGLGEQANVITLGQGFVRAGDKVEPVFAEVASK</sequence>
<protein>
    <submittedName>
        <fullName evidence="4">Membrane fusion protein, multidrug efflux system</fullName>
    </submittedName>
</protein>
<feature type="transmembrane region" description="Helical" evidence="2">
    <location>
        <begin position="12"/>
        <end position="31"/>
    </location>
</feature>
<comment type="caution">
    <text evidence="4">The sequence shown here is derived from an EMBL/GenBank/DDBJ whole genome shotgun (WGS) entry which is preliminary data.</text>
</comment>
<comment type="similarity">
    <text evidence="1">Belongs to the membrane fusion protein (MFP) (TC 8.A.1) family.</text>
</comment>
<dbReference type="Pfam" id="PF25917">
    <property type="entry name" value="BSH_RND"/>
    <property type="match status" value="1"/>
</dbReference>
<dbReference type="Proteomes" id="UP000183805">
    <property type="component" value="Unassembled WGS sequence"/>
</dbReference>
<evidence type="ECO:0000259" key="3">
    <source>
        <dbReference type="Pfam" id="PF25917"/>
    </source>
</evidence>
<dbReference type="Gene3D" id="2.40.50.100">
    <property type="match status" value="2"/>
</dbReference>
<evidence type="ECO:0000256" key="1">
    <source>
        <dbReference type="ARBA" id="ARBA00009477"/>
    </source>
</evidence>
<dbReference type="PANTHER" id="PTHR30469:SF29">
    <property type="entry name" value="BLR2860 PROTEIN"/>
    <property type="match status" value="1"/>
</dbReference>
<keyword evidence="2" id="KW-0472">Membrane</keyword>
<reference evidence="4 5" key="1">
    <citation type="submission" date="2016-10" db="EMBL/GenBank/DDBJ databases">
        <authorList>
            <person name="Varghese N."/>
            <person name="Submissions S."/>
        </authorList>
    </citation>
    <scope>NUCLEOTIDE SEQUENCE [LARGE SCALE GENOMIC DNA]</scope>
    <source>
        <strain evidence="4 5">CGMCC 1.8499</strain>
    </source>
</reference>
<dbReference type="InterPro" id="IPR058625">
    <property type="entry name" value="MdtA-like_BSH"/>
</dbReference>